<proteinExistence type="predicted"/>
<keyword evidence="2" id="KW-1185">Reference proteome</keyword>
<dbReference type="AlphaFoldDB" id="A0A6F8ZIX7"/>
<evidence type="ECO:0000313" key="2">
    <source>
        <dbReference type="Proteomes" id="UP000503399"/>
    </source>
</evidence>
<gene>
    <name evidence="1" type="ORF">R50_2043</name>
</gene>
<accession>A0A6F8ZIX7</accession>
<dbReference type="KEGG" id="hfv:R50_2043"/>
<organism evidence="1 2">
    <name type="scientific">Candidatus Hydrogenisulfobacillus filiaventi</name>
    <dbReference type="NCBI Taxonomy" id="2707344"/>
    <lineage>
        <taxon>Bacteria</taxon>
        <taxon>Bacillati</taxon>
        <taxon>Bacillota</taxon>
        <taxon>Clostridia</taxon>
        <taxon>Eubacteriales</taxon>
        <taxon>Clostridiales Family XVII. Incertae Sedis</taxon>
        <taxon>Candidatus Hydrogenisulfobacillus</taxon>
    </lineage>
</organism>
<evidence type="ECO:0000313" key="1">
    <source>
        <dbReference type="EMBL" id="CAB1129540.1"/>
    </source>
</evidence>
<name>A0A6F8ZIX7_9FIRM</name>
<protein>
    <submittedName>
        <fullName evidence="1">Uncharacterized protein</fullName>
    </submittedName>
</protein>
<sequence length="108" mass="11185">MILNLTPHALQLRKADGSVLTLPPSGRIARVAAQDVVEGEIEGLLLHRMTLGQEITDLPAPEPGVVYVASLLAAQAAVAMGRSDVFAPGPAIRDADGRIVGADGLSRP</sequence>
<dbReference type="EMBL" id="LR778114">
    <property type="protein sequence ID" value="CAB1129540.1"/>
    <property type="molecule type" value="Genomic_DNA"/>
</dbReference>
<reference evidence="1 2" key="1">
    <citation type="submission" date="2020-02" db="EMBL/GenBank/DDBJ databases">
        <authorList>
            <person name="Hogendoorn C."/>
        </authorList>
    </citation>
    <scope>NUCLEOTIDE SEQUENCE [LARGE SCALE GENOMIC DNA]</scope>
    <source>
        <strain evidence="1">R501</strain>
    </source>
</reference>
<dbReference type="Proteomes" id="UP000503399">
    <property type="component" value="Chromosome"/>
</dbReference>